<protein>
    <submittedName>
        <fullName evidence="2">Uncharacterized protein</fullName>
    </submittedName>
</protein>
<evidence type="ECO:0000313" key="3">
    <source>
        <dbReference type="Proteomes" id="UP001195483"/>
    </source>
</evidence>
<name>A0AAE0RZU0_9BIVA</name>
<accession>A0AAE0RZU0</accession>
<evidence type="ECO:0000313" key="2">
    <source>
        <dbReference type="EMBL" id="KAK3582639.1"/>
    </source>
</evidence>
<dbReference type="AlphaFoldDB" id="A0AAE0RZU0"/>
<dbReference type="InterPro" id="IPR011042">
    <property type="entry name" value="6-blade_b-propeller_TolB-like"/>
</dbReference>
<feature type="coiled-coil region" evidence="1">
    <location>
        <begin position="4"/>
        <end position="31"/>
    </location>
</feature>
<proteinExistence type="predicted"/>
<comment type="caution">
    <text evidence="2">The sequence shown here is derived from an EMBL/GenBank/DDBJ whole genome shotgun (WGS) entry which is preliminary data.</text>
</comment>
<keyword evidence="3" id="KW-1185">Reference proteome</keyword>
<sequence length="422" mass="47784">MDRLKQLKSHLEEYKNENEASFRKIEATMKNIPDEIELIRKKINTLLDSVKSKITMEGNVILKEESVVRQEENQHCESISSTVSHSKLTTLHKTEEQLVYYESSLREKFCEVRHVDAKLCLDDRLLSLVKSNDTTIAKIDIVGKKHTLIPSFLPLTVQETVHRTPVRLDASEVKRKTVVRHKTPRKYFNPIPLKECKPGITEQFILDYPDGKSPSYSGITCLPDDRLVVIDYGNNTCRLYTSSHQHVADYTLTSKSLCECVVEGSRIAMTLRELKTIQLLNVDISIQPVGIIKTKLSCHGIAALSREQLVVSGDMNVYAYSVDGVIIFKYQHLTLDGAYGVAVDREDNLYVVGQKSHNIHQVSPDGTSLQVFSNGIPKRPLAIGFCSSGDEFLLTADSERKLVHIFKLKCDSKYRYGNTLMH</sequence>
<gene>
    <name evidence="2" type="ORF">CHS0354_001684</name>
</gene>
<reference evidence="2" key="3">
    <citation type="submission" date="2023-05" db="EMBL/GenBank/DDBJ databases">
        <authorList>
            <person name="Smith C.H."/>
        </authorList>
    </citation>
    <scope>NUCLEOTIDE SEQUENCE</scope>
    <source>
        <strain evidence="2">CHS0354</strain>
        <tissue evidence="2">Mantle</tissue>
    </source>
</reference>
<dbReference type="Proteomes" id="UP001195483">
    <property type="component" value="Unassembled WGS sequence"/>
</dbReference>
<dbReference type="Gene3D" id="2.120.10.30">
    <property type="entry name" value="TolB, C-terminal domain"/>
    <property type="match status" value="1"/>
</dbReference>
<dbReference type="EMBL" id="JAEAOA010000163">
    <property type="protein sequence ID" value="KAK3582639.1"/>
    <property type="molecule type" value="Genomic_DNA"/>
</dbReference>
<organism evidence="2 3">
    <name type="scientific">Potamilus streckersoni</name>
    <dbReference type="NCBI Taxonomy" id="2493646"/>
    <lineage>
        <taxon>Eukaryota</taxon>
        <taxon>Metazoa</taxon>
        <taxon>Spiralia</taxon>
        <taxon>Lophotrochozoa</taxon>
        <taxon>Mollusca</taxon>
        <taxon>Bivalvia</taxon>
        <taxon>Autobranchia</taxon>
        <taxon>Heteroconchia</taxon>
        <taxon>Palaeoheterodonta</taxon>
        <taxon>Unionida</taxon>
        <taxon>Unionoidea</taxon>
        <taxon>Unionidae</taxon>
        <taxon>Ambleminae</taxon>
        <taxon>Lampsilini</taxon>
        <taxon>Potamilus</taxon>
    </lineage>
</organism>
<dbReference type="SUPFAM" id="SSF101898">
    <property type="entry name" value="NHL repeat"/>
    <property type="match status" value="1"/>
</dbReference>
<evidence type="ECO:0000256" key="1">
    <source>
        <dbReference type="SAM" id="Coils"/>
    </source>
</evidence>
<reference evidence="2" key="2">
    <citation type="journal article" date="2021" name="Genome Biol. Evol.">
        <title>Developing a high-quality reference genome for a parasitic bivalve with doubly uniparental inheritance (Bivalvia: Unionida).</title>
        <authorList>
            <person name="Smith C.H."/>
        </authorList>
    </citation>
    <scope>NUCLEOTIDE SEQUENCE</scope>
    <source>
        <strain evidence="2">CHS0354</strain>
        <tissue evidence="2">Mantle</tissue>
    </source>
</reference>
<keyword evidence="1" id="KW-0175">Coiled coil</keyword>
<reference evidence="2" key="1">
    <citation type="journal article" date="2021" name="Genome Biol. Evol.">
        <title>A High-Quality Reference Genome for a Parasitic Bivalve with Doubly Uniparental Inheritance (Bivalvia: Unionida).</title>
        <authorList>
            <person name="Smith C.H."/>
        </authorList>
    </citation>
    <scope>NUCLEOTIDE SEQUENCE</scope>
    <source>
        <strain evidence="2">CHS0354</strain>
    </source>
</reference>